<evidence type="ECO:0000256" key="1">
    <source>
        <dbReference type="SAM" id="Phobius"/>
    </source>
</evidence>
<reference evidence="2 3" key="1">
    <citation type="submission" date="2018-06" db="EMBL/GenBank/DDBJ databases">
        <authorList>
            <consortium name="Pathogen Informatics"/>
            <person name="Doyle S."/>
        </authorList>
    </citation>
    <scope>NUCLEOTIDE SEQUENCE [LARGE SCALE GENOMIC DNA]</scope>
    <source>
        <strain evidence="2 3">NCTC11842</strain>
    </source>
</reference>
<feature type="transmembrane region" description="Helical" evidence="1">
    <location>
        <begin position="20"/>
        <end position="40"/>
    </location>
</feature>
<keyword evidence="1" id="KW-1133">Transmembrane helix</keyword>
<sequence length="140" mass="15151">MRFRSPLSNGRSCQRGDTLIEALVGVLLMSIIGIGMIHIATRIQQTQTDLHIQNYIVVQMRNLLHVYGTTLCPGNSANSKAIVYSPIDGSPFPLDVECTTTSGAISLGGRTVDASPQHVMLQTRAMDQEVFGLPIQVGDL</sequence>
<dbReference type="RefSeq" id="WP_010798395.1">
    <property type="nucleotide sequence ID" value="NZ_UAUF01000011.1"/>
</dbReference>
<name>A0A2X2CG60_PSELU</name>
<dbReference type="Proteomes" id="UP000250443">
    <property type="component" value="Unassembled WGS sequence"/>
</dbReference>
<accession>A0A2X2CG60</accession>
<dbReference type="EMBL" id="UAUF01000011">
    <property type="protein sequence ID" value="SPZ06354.1"/>
    <property type="molecule type" value="Genomic_DNA"/>
</dbReference>
<evidence type="ECO:0000313" key="3">
    <source>
        <dbReference type="Proteomes" id="UP000250443"/>
    </source>
</evidence>
<keyword evidence="1" id="KW-0812">Transmembrane</keyword>
<organism evidence="2 3">
    <name type="scientific">Pseudomonas luteola</name>
    <dbReference type="NCBI Taxonomy" id="47886"/>
    <lineage>
        <taxon>Bacteria</taxon>
        <taxon>Pseudomonadati</taxon>
        <taxon>Pseudomonadota</taxon>
        <taxon>Gammaproteobacteria</taxon>
        <taxon>Pseudomonadales</taxon>
        <taxon>Pseudomonadaceae</taxon>
        <taxon>Pseudomonas</taxon>
    </lineage>
</organism>
<evidence type="ECO:0000313" key="2">
    <source>
        <dbReference type="EMBL" id="SPZ06354.1"/>
    </source>
</evidence>
<gene>
    <name evidence="2" type="ORF">NCTC11842_02239</name>
</gene>
<dbReference type="AlphaFoldDB" id="A0A2X2CG60"/>
<keyword evidence="1" id="KW-0472">Membrane</keyword>
<proteinExistence type="predicted"/>
<protein>
    <submittedName>
        <fullName evidence="2">Tfp pilus assembly protein PilV</fullName>
    </submittedName>
</protein>